<dbReference type="EMBL" id="CAADEW010000020">
    <property type="protein sequence ID" value="VFJ48640.1"/>
    <property type="molecule type" value="Genomic_DNA"/>
</dbReference>
<dbReference type="AlphaFoldDB" id="A0A450S9C2"/>
<proteinExistence type="predicted"/>
<reference evidence="1" key="1">
    <citation type="submission" date="2019-02" db="EMBL/GenBank/DDBJ databases">
        <authorList>
            <person name="Gruber-Vodicka R. H."/>
            <person name="Seah K. B. B."/>
        </authorList>
    </citation>
    <scope>NUCLEOTIDE SEQUENCE</scope>
    <source>
        <strain evidence="1">BECK_BZ15</strain>
    </source>
</reference>
<protein>
    <submittedName>
        <fullName evidence="1">Uncharacterized protein</fullName>
    </submittedName>
</protein>
<gene>
    <name evidence="1" type="ORF">BECKFW1821A_GA0114235_102032</name>
</gene>
<name>A0A450S9C2_9GAMM</name>
<organism evidence="1">
    <name type="scientific">Candidatus Kentrum sp. FW</name>
    <dbReference type="NCBI Taxonomy" id="2126338"/>
    <lineage>
        <taxon>Bacteria</taxon>
        <taxon>Pseudomonadati</taxon>
        <taxon>Pseudomonadota</taxon>
        <taxon>Gammaproteobacteria</taxon>
        <taxon>Candidatus Kentrum</taxon>
    </lineage>
</organism>
<evidence type="ECO:0000313" key="1">
    <source>
        <dbReference type="EMBL" id="VFJ48640.1"/>
    </source>
</evidence>
<accession>A0A450S9C2</accession>
<sequence>MVLREKDLEEEKVRISAEALESAKGASRELND</sequence>